<comment type="similarity">
    <text evidence="1">Belongs to the SGT family.</text>
</comment>
<dbReference type="FunFam" id="1.25.40.10:FF:000732">
    <property type="entry name" value="Small Glutamine-rich Tetratrico repeat protein"/>
    <property type="match status" value="1"/>
</dbReference>
<dbReference type="WBParaSite" id="MBELARI_LOCUS19774">
    <property type="protein sequence ID" value="MBELARI_LOCUS19774"/>
    <property type="gene ID" value="MBELARI_LOCUS19774"/>
</dbReference>
<evidence type="ECO:0000256" key="5">
    <source>
        <dbReference type="SAM" id="Coils"/>
    </source>
</evidence>
<dbReference type="PROSITE" id="PS50293">
    <property type="entry name" value="TPR_REGION"/>
    <property type="match status" value="1"/>
</dbReference>
<feature type="region of interest" description="Disordered" evidence="6">
    <location>
        <begin position="294"/>
        <end position="330"/>
    </location>
</feature>
<sequence>MTEPAPSQGVSSSDEKNLVVSFIQFIRQKVSQNQCSDEQVEGLEVAVQCLEGAFGLTDANYAFQPSKPLLSIFTAAEGLGVEGETKLAEPSPAEVEQANKLKEEGNDLMKSNQFDAAIQKYNEAIKFNRDPVYFCNRAAAYCRLEQYDLAIQDCRTAIALDPNYSKAYGRMGLALSCQNRYEQAVEVYKKALELDPEQESYKNNLKIAEEKVKEMEAAARAQLNNPNNPLAGMFGGAGGGGAPDFASLLNNPSMMQMANSLMTDPNIQGMMAQMMQGGGMGNLFEAGQAMARQMQEQNPDFVEQLRRQFEGPGGNDGNAPGGGSQPPPQQ</sequence>
<dbReference type="PROSITE" id="PS50005">
    <property type="entry name" value="TPR"/>
    <property type="match status" value="2"/>
</dbReference>
<protein>
    <submittedName>
        <fullName evidence="9">SGTA homodimerisation domain-containing protein</fullName>
    </submittedName>
</protein>
<dbReference type="SUPFAM" id="SSF48452">
    <property type="entry name" value="TPR-like"/>
    <property type="match status" value="1"/>
</dbReference>
<keyword evidence="5" id="KW-0175">Coiled coil</keyword>
<accession>A0AAF3F098</accession>
<dbReference type="InterPro" id="IPR019734">
    <property type="entry name" value="TPR_rpt"/>
</dbReference>
<dbReference type="GO" id="GO:0060090">
    <property type="term" value="F:molecular adaptor activity"/>
    <property type="evidence" value="ECO:0007669"/>
    <property type="project" value="TreeGrafter"/>
</dbReference>
<dbReference type="InterPro" id="IPR011990">
    <property type="entry name" value="TPR-like_helical_dom_sf"/>
</dbReference>
<feature type="coiled-coil region" evidence="5">
    <location>
        <begin position="198"/>
        <end position="225"/>
    </location>
</feature>
<evidence type="ECO:0000313" key="8">
    <source>
        <dbReference type="Proteomes" id="UP000887575"/>
    </source>
</evidence>
<dbReference type="Pfam" id="PF16546">
    <property type="entry name" value="SGTA_dimer"/>
    <property type="match status" value="1"/>
</dbReference>
<dbReference type="InterPro" id="IPR032374">
    <property type="entry name" value="SGTA_dimer"/>
</dbReference>
<evidence type="ECO:0000313" key="9">
    <source>
        <dbReference type="WBParaSite" id="MBELARI_LOCUS19774"/>
    </source>
</evidence>
<feature type="repeat" description="TPR" evidence="4">
    <location>
        <begin position="165"/>
        <end position="198"/>
    </location>
</feature>
<dbReference type="Gene3D" id="1.20.5.420">
    <property type="entry name" value="Immunoglobulin FC, subunit C"/>
    <property type="match status" value="1"/>
</dbReference>
<name>A0AAF3F098_9BILA</name>
<evidence type="ECO:0000259" key="7">
    <source>
        <dbReference type="Pfam" id="PF16546"/>
    </source>
</evidence>
<proteinExistence type="inferred from homology"/>
<feature type="repeat" description="TPR" evidence="4">
    <location>
        <begin position="131"/>
        <end position="164"/>
    </location>
</feature>
<evidence type="ECO:0000256" key="1">
    <source>
        <dbReference type="ARBA" id="ARBA00008175"/>
    </source>
</evidence>
<dbReference type="PANTHER" id="PTHR45831:SF2">
    <property type="entry name" value="LD24721P"/>
    <property type="match status" value="1"/>
</dbReference>
<evidence type="ECO:0000256" key="6">
    <source>
        <dbReference type="SAM" id="MobiDB-lite"/>
    </source>
</evidence>
<reference evidence="9" key="1">
    <citation type="submission" date="2024-02" db="UniProtKB">
        <authorList>
            <consortium name="WormBaseParasite"/>
        </authorList>
    </citation>
    <scope>IDENTIFICATION</scope>
</reference>
<dbReference type="Pfam" id="PF00515">
    <property type="entry name" value="TPR_1"/>
    <property type="match status" value="2"/>
</dbReference>
<dbReference type="Gene3D" id="1.25.40.10">
    <property type="entry name" value="Tetratricopeptide repeat domain"/>
    <property type="match status" value="1"/>
</dbReference>
<dbReference type="SMART" id="SM00028">
    <property type="entry name" value="TPR"/>
    <property type="match status" value="3"/>
</dbReference>
<dbReference type="AlphaFoldDB" id="A0AAF3F098"/>
<dbReference type="PANTHER" id="PTHR45831">
    <property type="entry name" value="LD24721P"/>
    <property type="match status" value="1"/>
</dbReference>
<evidence type="ECO:0000256" key="4">
    <source>
        <dbReference type="PROSITE-ProRule" id="PRU00339"/>
    </source>
</evidence>
<dbReference type="Proteomes" id="UP000887575">
    <property type="component" value="Unassembled WGS sequence"/>
</dbReference>
<dbReference type="GO" id="GO:0072380">
    <property type="term" value="C:TRC complex"/>
    <property type="evidence" value="ECO:0007669"/>
    <property type="project" value="TreeGrafter"/>
</dbReference>
<dbReference type="GO" id="GO:0016020">
    <property type="term" value="C:membrane"/>
    <property type="evidence" value="ECO:0007669"/>
    <property type="project" value="TreeGrafter"/>
</dbReference>
<keyword evidence="3 4" id="KW-0802">TPR repeat</keyword>
<evidence type="ECO:0000256" key="2">
    <source>
        <dbReference type="ARBA" id="ARBA00022737"/>
    </source>
</evidence>
<feature type="compositionally biased region" description="Gly residues" evidence="6">
    <location>
        <begin position="311"/>
        <end position="324"/>
    </location>
</feature>
<dbReference type="GO" id="GO:0006620">
    <property type="term" value="P:post-translational protein targeting to endoplasmic reticulum membrane"/>
    <property type="evidence" value="ECO:0007669"/>
    <property type="project" value="TreeGrafter"/>
</dbReference>
<feature type="domain" description="SGTA homodimerisation" evidence="7">
    <location>
        <begin position="15"/>
        <end position="74"/>
    </location>
</feature>
<keyword evidence="8" id="KW-1185">Reference proteome</keyword>
<dbReference type="InterPro" id="IPR047150">
    <property type="entry name" value="SGT"/>
</dbReference>
<evidence type="ECO:0000256" key="3">
    <source>
        <dbReference type="ARBA" id="ARBA00022803"/>
    </source>
</evidence>
<keyword evidence="2" id="KW-0677">Repeat</keyword>
<organism evidence="8 9">
    <name type="scientific">Mesorhabditis belari</name>
    <dbReference type="NCBI Taxonomy" id="2138241"/>
    <lineage>
        <taxon>Eukaryota</taxon>
        <taxon>Metazoa</taxon>
        <taxon>Ecdysozoa</taxon>
        <taxon>Nematoda</taxon>
        <taxon>Chromadorea</taxon>
        <taxon>Rhabditida</taxon>
        <taxon>Rhabditina</taxon>
        <taxon>Rhabditomorpha</taxon>
        <taxon>Rhabditoidea</taxon>
        <taxon>Rhabditidae</taxon>
        <taxon>Mesorhabditinae</taxon>
        <taxon>Mesorhabditis</taxon>
    </lineage>
</organism>